<feature type="transmembrane region" description="Helical" evidence="1">
    <location>
        <begin position="407"/>
        <end position="429"/>
    </location>
</feature>
<evidence type="ECO:0000313" key="2">
    <source>
        <dbReference type="EMBL" id="OXA40341.1"/>
    </source>
</evidence>
<evidence type="ECO:0000313" key="3">
    <source>
        <dbReference type="Proteomes" id="UP000198287"/>
    </source>
</evidence>
<feature type="transmembrane region" description="Helical" evidence="1">
    <location>
        <begin position="47"/>
        <end position="69"/>
    </location>
</feature>
<accession>A0A226D6R5</accession>
<feature type="transmembrane region" description="Helical" evidence="1">
    <location>
        <begin position="277"/>
        <end position="296"/>
    </location>
</feature>
<dbReference type="AlphaFoldDB" id="A0A226D6R5"/>
<feature type="transmembrane region" description="Helical" evidence="1">
    <location>
        <begin position="636"/>
        <end position="657"/>
    </location>
</feature>
<dbReference type="Proteomes" id="UP000198287">
    <property type="component" value="Unassembled WGS sequence"/>
</dbReference>
<feature type="transmembrane region" description="Helical" evidence="1">
    <location>
        <begin position="81"/>
        <end position="106"/>
    </location>
</feature>
<name>A0A226D6R5_FOLCA</name>
<feature type="transmembrane region" description="Helical" evidence="1">
    <location>
        <begin position="441"/>
        <end position="461"/>
    </location>
</feature>
<reference evidence="2 3" key="1">
    <citation type="submission" date="2015-12" db="EMBL/GenBank/DDBJ databases">
        <title>The genome of Folsomia candida.</title>
        <authorList>
            <person name="Faddeeva A."/>
            <person name="Derks M.F."/>
            <person name="Anvar Y."/>
            <person name="Smit S."/>
            <person name="Van Straalen N."/>
            <person name="Roelofs D."/>
        </authorList>
    </citation>
    <scope>NUCLEOTIDE SEQUENCE [LARGE SCALE GENOMIC DNA]</scope>
    <source>
        <strain evidence="2 3">VU population</strain>
        <tissue evidence="2">Whole body</tissue>
    </source>
</reference>
<feature type="transmembrane region" description="Helical" evidence="1">
    <location>
        <begin position="205"/>
        <end position="230"/>
    </location>
</feature>
<organism evidence="2 3">
    <name type="scientific">Folsomia candida</name>
    <name type="common">Springtail</name>
    <dbReference type="NCBI Taxonomy" id="158441"/>
    <lineage>
        <taxon>Eukaryota</taxon>
        <taxon>Metazoa</taxon>
        <taxon>Ecdysozoa</taxon>
        <taxon>Arthropoda</taxon>
        <taxon>Hexapoda</taxon>
        <taxon>Collembola</taxon>
        <taxon>Entomobryomorpha</taxon>
        <taxon>Isotomoidea</taxon>
        <taxon>Isotomidae</taxon>
        <taxon>Proisotominae</taxon>
        <taxon>Folsomia</taxon>
    </lineage>
</organism>
<evidence type="ECO:0000256" key="1">
    <source>
        <dbReference type="SAM" id="Phobius"/>
    </source>
</evidence>
<feature type="transmembrane region" description="Helical" evidence="1">
    <location>
        <begin position="581"/>
        <end position="602"/>
    </location>
</feature>
<gene>
    <name evidence="2" type="ORF">Fcan01_24901</name>
</gene>
<feature type="transmembrane region" description="Helical" evidence="1">
    <location>
        <begin position="308"/>
        <end position="327"/>
    </location>
</feature>
<dbReference type="EMBL" id="LNIX01000034">
    <property type="protein sequence ID" value="OXA40341.1"/>
    <property type="molecule type" value="Genomic_DNA"/>
</dbReference>
<protein>
    <submittedName>
        <fullName evidence="2">Uncharacterized protein</fullName>
    </submittedName>
</protein>
<feature type="transmembrane region" description="Helical" evidence="1">
    <location>
        <begin position="520"/>
        <end position="542"/>
    </location>
</feature>
<keyword evidence="1" id="KW-0472">Membrane</keyword>
<keyword evidence="1" id="KW-1133">Transmembrane helix</keyword>
<feature type="transmembrane region" description="Helical" evidence="1">
    <location>
        <begin position="554"/>
        <end position="575"/>
    </location>
</feature>
<feature type="transmembrane region" description="Helical" evidence="1">
    <location>
        <begin position="669"/>
        <end position="693"/>
    </location>
</feature>
<proteinExistence type="predicted"/>
<comment type="caution">
    <text evidence="2">The sequence shown here is derived from an EMBL/GenBank/DDBJ whole genome shotgun (WGS) entry which is preliminary data.</text>
</comment>
<keyword evidence="1" id="KW-0812">Transmembrane</keyword>
<sequence>MAHLYATSSFEEHAAKLKFFTECPIQWDGKRKCLRYKSPVGNGKVQIWHVSMFLNVDTITAGSLLYNLFQVLRALPEEPYMPLSAALILALLGILSYYVIVIHVMISLYGKDAVYGWNEVVKIEDELVGRMGPVEKDEPKMPEEFHATHAASLIFLVRSFSIYRFLVLPSEFFMKFDCFYFIIRDLDETYNLSLPTMVISNLLRFVLLIVNVFEICRALSLVILCFVTALNMVRSIFSVLLHDSERSFVSVARINEGITTHLKVQLATKAFAPFQELGTIFLILVGLVVVVVSNFVKIKLYNSLPLVVYVFFPSVSVVVALVINLTLPLAHGLLDASTEIQGRWGASMVGEGNQMELKCGRRLKSVRPFCLWAGFGGRIFSECPIQWDKARQFLRYMSWRQNVSVKMWHLNMFLMVDIISGGTALYIIFEIVRSTSKKPYMSLQYSLIFVFLCVLLFYGIVNHVMVTLHGKDAVNGWNEIVKIEGQLVARTFEERNVTTVTAESHAKLTFILTLIVRSFYIYRFFIVPSEFFMQFDAFYFILRDINDIYQFGRVTMVILNTARCLLLVVDVFEIIRVFCLVILIFISALNMIRSIFAALLHLSERRFVGMARINAGITTQIRLQLAMKALAPFQELGTFFLILIGLVVFVVSNFVTIKLYDFLPFPVYAFFPSASIVTALIINLTLPLAHGLLDVNTEIKRRWVASLGEGNNKFQIKYGRMRLRGVRLFCIWAGFGESKMFRLNKETKVQYFEQVISTTVTILLGT</sequence>
<keyword evidence="3" id="KW-1185">Reference proteome</keyword>